<evidence type="ECO:0000313" key="1">
    <source>
        <dbReference type="EMBL" id="QEG37110.1"/>
    </source>
</evidence>
<dbReference type="Proteomes" id="UP000323917">
    <property type="component" value="Chromosome"/>
</dbReference>
<evidence type="ECO:0000313" key="2">
    <source>
        <dbReference type="Proteomes" id="UP000323917"/>
    </source>
</evidence>
<dbReference type="RefSeq" id="WP_148075384.1">
    <property type="nucleotide sequence ID" value="NZ_CP042913.1"/>
</dbReference>
<keyword evidence="2" id="KW-1185">Reference proteome</keyword>
<reference evidence="1 2" key="1">
    <citation type="submission" date="2019-08" db="EMBL/GenBank/DDBJ databases">
        <title>Deep-cultivation of Planctomycetes and their phenomic and genomic characterization uncovers novel biology.</title>
        <authorList>
            <person name="Wiegand S."/>
            <person name="Jogler M."/>
            <person name="Boedeker C."/>
            <person name="Pinto D."/>
            <person name="Vollmers J."/>
            <person name="Rivas-Marin E."/>
            <person name="Kohn T."/>
            <person name="Peeters S.H."/>
            <person name="Heuer A."/>
            <person name="Rast P."/>
            <person name="Oberbeckmann S."/>
            <person name="Bunk B."/>
            <person name="Jeske O."/>
            <person name="Meyerdierks A."/>
            <person name="Storesund J.E."/>
            <person name="Kallscheuer N."/>
            <person name="Luecker S."/>
            <person name="Lage O.M."/>
            <person name="Pohl T."/>
            <person name="Merkel B.J."/>
            <person name="Hornburger P."/>
            <person name="Mueller R.-W."/>
            <person name="Bruemmer F."/>
            <person name="Labrenz M."/>
            <person name="Spormann A.M."/>
            <person name="Op den Camp H."/>
            <person name="Overmann J."/>
            <person name="Amann R."/>
            <person name="Jetten M.S.M."/>
            <person name="Mascher T."/>
            <person name="Medema M.H."/>
            <person name="Devos D.P."/>
            <person name="Kaster A.-K."/>
            <person name="Ovreas L."/>
            <person name="Rohde M."/>
            <person name="Galperin M.Y."/>
            <person name="Jogler C."/>
        </authorList>
    </citation>
    <scope>NUCLEOTIDE SEQUENCE [LARGE SCALE GENOMIC DNA]</scope>
    <source>
        <strain evidence="1 2">Pr1d</strain>
    </source>
</reference>
<accession>A0A5B9QHP9</accession>
<sequence length="83" mass="9298">MKSRLPQAPKSKASLLGLAFDAEDDQKRITRGPNFFLAGGSQDTHGRMQETAIKINEHLTRQGKEMADISVHELRDIVSEIHK</sequence>
<dbReference type="KEGG" id="bgok:Pr1d_44500"/>
<protein>
    <submittedName>
        <fullName evidence="1">Uncharacterized protein</fullName>
    </submittedName>
</protein>
<name>A0A5B9QHP9_9BACT</name>
<proteinExistence type="predicted"/>
<dbReference type="EMBL" id="CP042913">
    <property type="protein sequence ID" value="QEG37110.1"/>
    <property type="molecule type" value="Genomic_DNA"/>
</dbReference>
<dbReference type="AlphaFoldDB" id="A0A5B9QHP9"/>
<dbReference type="OrthoDB" id="284178at2"/>
<gene>
    <name evidence="1" type="ORF">Pr1d_44500</name>
</gene>
<organism evidence="1 2">
    <name type="scientific">Bythopirellula goksoeyrii</name>
    <dbReference type="NCBI Taxonomy" id="1400387"/>
    <lineage>
        <taxon>Bacteria</taxon>
        <taxon>Pseudomonadati</taxon>
        <taxon>Planctomycetota</taxon>
        <taxon>Planctomycetia</taxon>
        <taxon>Pirellulales</taxon>
        <taxon>Lacipirellulaceae</taxon>
        <taxon>Bythopirellula</taxon>
    </lineage>
</organism>